<sequence>MADKRLARLDTFHAKHVLGELYRKVERLPNGIERVVVHSLNRAIYAMRTETSKAIREEYAAPKKDVDATMWVRHARPGTKIAVLYARGRMSIPLIRWGAKPTKKGVTVKIRQGAGRKLISTTGGKKDRPLLGAFIAKGEVYGRTQKASYPIVRLYGPSFLSVLGRPETRFRQQVRAEEIFSKRVLVEANRILDKVKA</sequence>
<dbReference type="Proteomes" id="UP000002194">
    <property type="component" value="Chromosome"/>
</dbReference>
<dbReference type="AlphaFoldDB" id="Q727J2"/>
<gene>
    <name evidence="1" type="ordered locus">DVU_0206</name>
    <name evidence="2" type="ordered locus">DVU_2863</name>
</gene>
<dbReference type="EnsemblBacteria" id="AAS97335">
    <property type="protein sequence ID" value="AAS97335"/>
    <property type="gene ID" value="DVU_2863"/>
</dbReference>
<dbReference type="eggNOG" id="ENOG5030W08">
    <property type="taxonomic scope" value="Bacteria"/>
</dbReference>
<dbReference type="PATRIC" id="fig|882.5.peg.198"/>
<evidence type="ECO:0000313" key="1">
    <source>
        <dbReference type="EMBL" id="AAS94690.1"/>
    </source>
</evidence>
<dbReference type="EnsemblBacteria" id="AAS94690">
    <property type="protein sequence ID" value="AAS94690"/>
    <property type="gene ID" value="DVU_0206"/>
</dbReference>
<organism evidence="2 3">
    <name type="scientific">Nitratidesulfovibrio vulgaris (strain ATCC 29579 / DSM 644 / CCUG 34227 / NCIMB 8303 / VKM B-1760 / Hildenborough)</name>
    <name type="common">Desulfovibrio vulgaris</name>
    <dbReference type="NCBI Taxonomy" id="882"/>
    <lineage>
        <taxon>Bacteria</taxon>
        <taxon>Pseudomonadati</taxon>
        <taxon>Thermodesulfobacteriota</taxon>
        <taxon>Desulfovibrionia</taxon>
        <taxon>Desulfovibrionales</taxon>
        <taxon>Desulfovibrionaceae</taxon>
        <taxon>Nitratidesulfovibrio</taxon>
    </lineage>
</organism>
<accession>Q727J2</accession>
<evidence type="ECO:0000313" key="3">
    <source>
        <dbReference type="Proteomes" id="UP000002194"/>
    </source>
</evidence>
<dbReference type="PaxDb" id="882-DVU_0206"/>
<dbReference type="EMBL" id="AE017285">
    <property type="protein sequence ID" value="AAS94690.1"/>
    <property type="molecule type" value="Genomic_DNA"/>
</dbReference>
<dbReference type="KEGG" id="dvu:DVU_2863"/>
<evidence type="ECO:0000313" key="2">
    <source>
        <dbReference type="EMBL" id="AAS97335.1"/>
    </source>
</evidence>
<dbReference type="EMBL" id="AE017285">
    <property type="protein sequence ID" value="AAS97335.1"/>
    <property type="molecule type" value="Genomic_DNA"/>
</dbReference>
<proteinExistence type="predicted"/>
<keyword evidence="3" id="KW-1185">Reference proteome</keyword>
<name>Q727J2_NITV2</name>
<dbReference type="HOGENOM" id="CLU_1382188_0_0_7"/>
<protein>
    <submittedName>
        <fullName evidence="2">Uncharacterized protein</fullName>
    </submittedName>
</protein>
<reference evidence="2 3" key="1">
    <citation type="journal article" date="2004" name="Nat. Biotechnol.">
        <title>The genome sequence of the anaerobic, sulfate-reducing bacterium Desulfovibrio vulgaris Hildenborough.</title>
        <authorList>
            <person name="Heidelberg J.F."/>
            <person name="Seshadri R."/>
            <person name="Haveman S.A."/>
            <person name="Hemme C.L."/>
            <person name="Paulsen I.T."/>
            <person name="Kolonay J.F."/>
            <person name="Eisen J.A."/>
            <person name="Ward N."/>
            <person name="Methe B."/>
            <person name="Brinkac L.M."/>
            <person name="Daugherty S.C."/>
            <person name="Deboy R.T."/>
            <person name="Dodson R.J."/>
            <person name="Durkin A.S."/>
            <person name="Madupu R."/>
            <person name="Nelson W.C."/>
            <person name="Sullivan S.A."/>
            <person name="Fouts D."/>
            <person name="Haft D.H."/>
            <person name="Selengut J."/>
            <person name="Peterson J.D."/>
            <person name="Davidsen T.M."/>
            <person name="Zafar N."/>
            <person name="Zhou L."/>
            <person name="Radune D."/>
            <person name="Dimitrov G."/>
            <person name="Hance M."/>
            <person name="Tran K."/>
            <person name="Khouri H."/>
            <person name="Gill J."/>
            <person name="Utterback T.R."/>
            <person name="Feldblyum T.V."/>
            <person name="Wall J.D."/>
            <person name="Voordouw G."/>
            <person name="Fraser C.M."/>
        </authorList>
    </citation>
    <scope>NUCLEOTIDE SEQUENCE [LARGE SCALE GENOMIC DNA]</scope>
    <source>
        <strain evidence="3">ATCC 29579 / DSM 644 / NCIMB 8303 / VKM B-1760 / Hildenborough</strain>
        <strain evidence="2">Hildenborough</strain>
    </source>
</reference>
<dbReference type="STRING" id="882.DVU_0206"/>
<dbReference type="KEGG" id="dvu:DVU_0206"/>
<dbReference type="RefSeq" id="WP_010937516.1">
    <property type="nucleotide sequence ID" value="NC_002937.3"/>
</dbReference>